<keyword evidence="4" id="KW-1185">Reference proteome</keyword>
<keyword evidence="3" id="KW-0328">Glycosyltransferase</keyword>
<dbReference type="InterPro" id="IPR029057">
    <property type="entry name" value="PRTase-like"/>
</dbReference>
<dbReference type="RefSeq" id="WP_179767494.1">
    <property type="nucleotide sequence ID" value="NZ_JACCFO010000001.1"/>
</dbReference>
<evidence type="ECO:0000259" key="2">
    <source>
        <dbReference type="Pfam" id="PF00156"/>
    </source>
</evidence>
<reference evidence="3 4" key="1">
    <citation type="submission" date="2020-07" db="EMBL/GenBank/DDBJ databases">
        <title>Sequencing the genomes of 1000 actinobacteria strains.</title>
        <authorList>
            <person name="Klenk H.-P."/>
        </authorList>
    </citation>
    <scope>NUCLEOTIDE SEQUENCE [LARGE SCALE GENOMIC DNA]</scope>
    <source>
        <strain evidence="3 4">DSM 45927</strain>
    </source>
</reference>
<evidence type="ECO:0000313" key="3">
    <source>
        <dbReference type="EMBL" id="NYI96071.1"/>
    </source>
</evidence>
<dbReference type="SUPFAM" id="SSF53271">
    <property type="entry name" value="PRTase-like"/>
    <property type="match status" value="1"/>
</dbReference>
<protein>
    <submittedName>
        <fullName evidence="3">Putative amidophosphoribosyltransferase</fullName>
    </submittedName>
</protein>
<evidence type="ECO:0000256" key="1">
    <source>
        <dbReference type="ARBA" id="ARBA00008007"/>
    </source>
</evidence>
<dbReference type="InterPro" id="IPR000836">
    <property type="entry name" value="PRTase_dom"/>
</dbReference>
<dbReference type="EMBL" id="JACCFO010000001">
    <property type="protein sequence ID" value="NYI96071.1"/>
    <property type="molecule type" value="Genomic_DNA"/>
</dbReference>
<name>A0A853BNH7_9ACTN</name>
<dbReference type="Proteomes" id="UP000575985">
    <property type="component" value="Unassembled WGS sequence"/>
</dbReference>
<gene>
    <name evidence="3" type="ORF">HNR12_002348</name>
</gene>
<dbReference type="Gene3D" id="3.40.50.2020">
    <property type="match status" value="1"/>
</dbReference>
<dbReference type="PANTHER" id="PTHR47505:SF1">
    <property type="entry name" value="DNA UTILIZATION PROTEIN YHGH"/>
    <property type="match status" value="1"/>
</dbReference>
<dbReference type="Pfam" id="PF00156">
    <property type="entry name" value="Pribosyltran"/>
    <property type="match status" value="1"/>
</dbReference>
<comment type="caution">
    <text evidence="3">The sequence shown here is derived from an EMBL/GenBank/DDBJ whole genome shotgun (WGS) entry which is preliminary data.</text>
</comment>
<feature type="domain" description="Phosphoribosyltransferase" evidence="2">
    <location>
        <begin position="195"/>
        <end position="239"/>
    </location>
</feature>
<sequence>MERFTAHPPLVRTPGPRPALAVLAALLLGDRCAACGRSGPRLCRRCAAGIGARAHRCRHRPGCPPVWAAGYHRGLDRVLLLEFKERGARGLAAPLGARLAAAAAAAAGPRPGVLLVPVPARPGALRRRGYDPVALLAHAAARAPAARGHRVAPLLVHRRRVADQVGLDRAGRRANLTGALAVRAGPAGVPGRARGGAVRGAPVVVVDDVVTTGATLAEAARALRAAGARVVGGAVLSERR</sequence>
<organism evidence="3 4">
    <name type="scientific">Streptomonospora nanhaiensis</name>
    <dbReference type="NCBI Taxonomy" id="1323731"/>
    <lineage>
        <taxon>Bacteria</taxon>
        <taxon>Bacillati</taxon>
        <taxon>Actinomycetota</taxon>
        <taxon>Actinomycetes</taxon>
        <taxon>Streptosporangiales</taxon>
        <taxon>Nocardiopsidaceae</taxon>
        <taxon>Streptomonospora</taxon>
    </lineage>
</organism>
<proteinExistence type="inferred from homology"/>
<comment type="similarity">
    <text evidence="1">Belongs to the ComF/GntX family.</text>
</comment>
<dbReference type="AlphaFoldDB" id="A0A853BNH7"/>
<dbReference type="InterPro" id="IPR051910">
    <property type="entry name" value="ComF/GntX_DNA_util-trans"/>
</dbReference>
<accession>A0A853BNH7</accession>
<evidence type="ECO:0000313" key="4">
    <source>
        <dbReference type="Proteomes" id="UP000575985"/>
    </source>
</evidence>
<dbReference type="GO" id="GO:0016757">
    <property type="term" value="F:glycosyltransferase activity"/>
    <property type="evidence" value="ECO:0007669"/>
    <property type="project" value="UniProtKB-KW"/>
</dbReference>
<keyword evidence="3" id="KW-0808">Transferase</keyword>
<dbReference type="PANTHER" id="PTHR47505">
    <property type="entry name" value="DNA UTILIZATION PROTEIN YHGH"/>
    <property type="match status" value="1"/>
</dbReference>